<keyword evidence="3" id="KW-1185">Reference proteome</keyword>
<reference evidence="2" key="1">
    <citation type="submission" date="2023-04" db="EMBL/GenBank/DDBJ databases">
        <title>Black Yeasts Isolated from many extreme environments.</title>
        <authorList>
            <person name="Coleine C."/>
            <person name="Stajich J.E."/>
            <person name="Selbmann L."/>
        </authorList>
    </citation>
    <scope>NUCLEOTIDE SEQUENCE</scope>
    <source>
        <strain evidence="2">CCFEE 5312</strain>
    </source>
</reference>
<dbReference type="PRINTS" id="PR00111">
    <property type="entry name" value="ABHYDROLASE"/>
</dbReference>
<dbReference type="PANTHER" id="PTHR46331">
    <property type="entry name" value="VALACYCLOVIR HYDROLASE"/>
    <property type="match status" value="1"/>
</dbReference>
<dbReference type="Pfam" id="PF00561">
    <property type="entry name" value="Abhydrolase_1"/>
    <property type="match status" value="1"/>
</dbReference>
<name>A0AAJ0DJN1_9PEZI</name>
<accession>A0AAJ0DJN1</accession>
<dbReference type="InterPro" id="IPR000073">
    <property type="entry name" value="AB_hydrolase_1"/>
</dbReference>
<dbReference type="PANTHER" id="PTHR46331:SF2">
    <property type="entry name" value="VALACYCLOVIR HYDROLASE"/>
    <property type="match status" value="1"/>
</dbReference>
<sequence>MSHVEVPGAQIYHEVVGKGPLLLCISGADGSVENWRNFAESLKDHFTVVAWDRRGFSRSYITDAQDYEHRLERDADDAALLIKKYSPNEPATVIGNSSGGVVSLRLLTRHPDLIRTLVPYEPPVAKLLDFDQIWAEHEKIYAVYRKEGPFPAYKLFGDLTKSKLMQGFKMDFSTPYLWSNQQFWFEREFMVYPKADFDVERDFRPHVDKLMPVYGVLSPRDAYQYTAMEVTCKKLGLEYLEFPGEHIGQLTHPQQFAQALLQALKAKDKFYAEL</sequence>
<dbReference type="AlphaFoldDB" id="A0AAJ0DJN1"/>
<feature type="domain" description="AB hydrolase-1" evidence="1">
    <location>
        <begin position="20"/>
        <end position="135"/>
    </location>
</feature>
<protein>
    <recommendedName>
        <fullName evidence="1">AB hydrolase-1 domain-containing protein</fullName>
    </recommendedName>
</protein>
<evidence type="ECO:0000313" key="2">
    <source>
        <dbReference type="EMBL" id="KAK3051199.1"/>
    </source>
</evidence>
<dbReference type="Gene3D" id="3.40.50.1820">
    <property type="entry name" value="alpha/beta hydrolase"/>
    <property type="match status" value="1"/>
</dbReference>
<evidence type="ECO:0000313" key="3">
    <source>
        <dbReference type="Proteomes" id="UP001271007"/>
    </source>
</evidence>
<evidence type="ECO:0000259" key="1">
    <source>
        <dbReference type="Pfam" id="PF00561"/>
    </source>
</evidence>
<dbReference type="InterPro" id="IPR029058">
    <property type="entry name" value="AB_hydrolase_fold"/>
</dbReference>
<proteinExistence type="predicted"/>
<gene>
    <name evidence="2" type="ORF">LTR09_007595</name>
</gene>
<organism evidence="2 3">
    <name type="scientific">Extremus antarcticus</name>
    <dbReference type="NCBI Taxonomy" id="702011"/>
    <lineage>
        <taxon>Eukaryota</taxon>
        <taxon>Fungi</taxon>
        <taxon>Dikarya</taxon>
        <taxon>Ascomycota</taxon>
        <taxon>Pezizomycotina</taxon>
        <taxon>Dothideomycetes</taxon>
        <taxon>Dothideomycetidae</taxon>
        <taxon>Mycosphaerellales</taxon>
        <taxon>Extremaceae</taxon>
        <taxon>Extremus</taxon>
    </lineage>
</organism>
<dbReference type="EMBL" id="JAWDJX010000027">
    <property type="protein sequence ID" value="KAK3051199.1"/>
    <property type="molecule type" value="Genomic_DNA"/>
</dbReference>
<dbReference type="GO" id="GO:0017171">
    <property type="term" value="F:serine hydrolase activity"/>
    <property type="evidence" value="ECO:0007669"/>
    <property type="project" value="TreeGrafter"/>
</dbReference>
<dbReference type="Proteomes" id="UP001271007">
    <property type="component" value="Unassembled WGS sequence"/>
</dbReference>
<dbReference type="SUPFAM" id="SSF53474">
    <property type="entry name" value="alpha/beta-Hydrolases"/>
    <property type="match status" value="1"/>
</dbReference>
<comment type="caution">
    <text evidence="2">The sequence shown here is derived from an EMBL/GenBank/DDBJ whole genome shotgun (WGS) entry which is preliminary data.</text>
</comment>